<dbReference type="EMBL" id="CP049109">
    <property type="protein sequence ID" value="QIG81589.1"/>
    <property type="molecule type" value="Genomic_DNA"/>
</dbReference>
<dbReference type="AlphaFoldDB" id="A0A6G6Y9J3"/>
<dbReference type="Proteomes" id="UP000501568">
    <property type="component" value="Chromosome"/>
</dbReference>
<keyword evidence="2" id="KW-1185">Reference proteome</keyword>
<evidence type="ECO:0000313" key="2">
    <source>
        <dbReference type="Proteomes" id="UP000501568"/>
    </source>
</evidence>
<organism evidence="1 2">
    <name type="scientific">Stakelama tenebrarum</name>
    <dbReference type="NCBI Taxonomy" id="2711215"/>
    <lineage>
        <taxon>Bacteria</taxon>
        <taxon>Pseudomonadati</taxon>
        <taxon>Pseudomonadota</taxon>
        <taxon>Alphaproteobacteria</taxon>
        <taxon>Sphingomonadales</taxon>
        <taxon>Sphingomonadaceae</taxon>
        <taxon>Stakelama</taxon>
    </lineage>
</organism>
<reference evidence="1 2" key="1">
    <citation type="submission" date="2020-02" db="EMBL/GenBank/DDBJ databases">
        <authorList>
            <person name="Zheng R.K."/>
            <person name="Sun C.M."/>
        </authorList>
    </citation>
    <scope>NUCLEOTIDE SEQUENCE [LARGE SCALE GENOMIC DNA]</scope>
    <source>
        <strain evidence="2">zrk23</strain>
    </source>
</reference>
<accession>A0A6G6Y9J3</accession>
<proteinExistence type="predicted"/>
<name>A0A6G6Y9J3_9SPHN</name>
<gene>
    <name evidence="1" type="ORF">G5C33_18550</name>
</gene>
<dbReference type="KEGG" id="spzr:G5C33_18550"/>
<protein>
    <submittedName>
        <fullName evidence="1">Uncharacterized protein</fullName>
    </submittedName>
</protein>
<evidence type="ECO:0000313" key="1">
    <source>
        <dbReference type="EMBL" id="QIG81589.1"/>
    </source>
</evidence>
<sequence>MKILCLARAYNSYGASILTSASQHLELTLKAVEPADLAIEVIAFIRHEGPARPTLEQSLERHIEKFPQRVRARYRAKAGKLDLEYPSKLREAESFAHPGGIYAVAHILPRALDELSEALIEGLRVKPAIWSKIDGSRLNAAIEEAKAALPASPDELLAYMRRMDEARKAARKVPTSVDDLDIEWAKYHPDARRALNAPFFWSETDDDSPHGNDTGSDLLAAFKGWNKRNPTASYEGYVDRLLRRWGLTPEKARGQIDEVQLDWIRQEADIALAFAAIKLRGRCDAVEAKAAIRALDQRLGALSGAPERVEKIRLLRSTLEG</sequence>